<dbReference type="InterPro" id="IPR004396">
    <property type="entry name" value="ATPase_YchF/OLA1"/>
</dbReference>
<dbReference type="InterPro" id="IPR023192">
    <property type="entry name" value="TGS-like_dom_sf"/>
</dbReference>
<dbReference type="Gene3D" id="3.10.20.30">
    <property type="match status" value="1"/>
</dbReference>
<dbReference type="AlphaFoldDB" id="A0A5J4KYP2"/>
<dbReference type="GO" id="GO:0005737">
    <property type="term" value="C:cytoplasm"/>
    <property type="evidence" value="ECO:0007669"/>
    <property type="project" value="TreeGrafter"/>
</dbReference>
<keyword evidence="4" id="KW-0067">ATP-binding</keyword>
<dbReference type="InterPro" id="IPR012676">
    <property type="entry name" value="TGS-like"/>
</dbReference>
<evidence type="ECO:0000256" key="2">
    <source>
        <dbReference type="ARBA" id="ARBA00022723"/>
    </source>
</evidence>
<dbReference type="Pfam" id="PF06071">
    <property type="entry name" value="YchF-GTPase_C"/>
    <property type="match status" value="1"/>
</dbReference>
<evidence type="ECO:0000313" key="6">
    <source>
        <dbReference type="EMBL" id="GER94708.1"/>
    </source>
</evidence>
<evidence type="ECO:0000256" key="4">
    <source>
        <dbReference type="ARBA" id="ARBA00022840"/>
    </source>
</evidence>
<dbReference type="PANTHER" id="PTHR23305">
    <property type="entry name" value="OBG GTPASE FAMILY"/>
    <property type="match status" value="1"/>
</dbReference>
<keyword evidence="2" id="KW-0479">Metal-binding</keyword>
<dbReference type="GO" id="GO:0046872">
    <property type="term" value="F:metal ion binding"/>
    <property type="evidence" value="ECO:0007669"/>
    <property type="project" value="UniProtKB-KW"/>
</dbReference>
<gene>
    <name evidence="6" type="ORF">A45J_2472</name>
</gene>
<accession>A0A5J4KYP2</accession>
<dbReference type="Pfam" id="PF01926">
    <property type="entry name" value="MMR_HSR1"/>
    <property type="match status" value="1"/>
</dbReference>
<comment type="caution">
    <text evidence="6">The sequence shown here is derived from an EMBL/GenBank/DDBJ whole genome shotgun (WGS) entry which is preliminary data.</text>
</comment>
<dbReference type="GO" id="GO:0016887">
    <property type="term" value="F:ATP hydrolysis activity"/>
    <property type="evidence" value="ECO:0007669"/>
    <property type="project" value="InterPro"/>
</dbReference>
<dbReference type="InterPro" id="IPR012675">
    <property type="entry name" value="Beta-grasp_dom_sf"/>
</dbReference>
<evidence type="ECO:0000256" key="1">
    <source>
        <dbReference type="ARBA" id="ARBA00001946"/>
    </source>
</evidence>
<dbReference type="InterPro" id="IPR006073">
    <property type="entry name" value="GTP-bd"/>
</dbReference>
<sequence length="369" mass="41728">MRLAIIGLSNSGKTTVFNALTRQNIETTIYPTVTGEPNYGIVKVPDYRVDKLAEIYKPKKVTYATVEYVDYIGLTKGDITQNRKVFDLIKDVDAIVHVIRAFEDDAVLHPMNEVNPMRDIEILELELIFGDLELAEKRLARMEEGAKKGKKPNEAEKRLLLKCKDALEKEIPLRNVSFDNEEQKVMKHLQFVSIKPEVVVLNVGEKDLNTEKEKKLLSDVDAYFRAKNQDPSLITRHASLSLCGKVEMEIAQLNPDEARAFLDDLGIQEPALNKLIQVSYDLLGLISFLTCGEDEVRAWTIKKGINAQQAAGKIHSDIERGFIRAEVINFDDFISVGSMSLARDKGLLRLEGKTYEVKDGDIINFRFNV</sequence>
<name>A0A5J4KYP2_9ZZZZ</name>
<comment type="cofactor">
    <cofactor evidence="1">
        <name>Mg(2+)</name>
        <dbReference type="ChEBI" id="CHEBI:18420"/>
    </cofactor>
</comment>
<dbReference type="SUPFAM" id="SSF52540">
    <property type="entry name" value="P-loop containing nucleoside triphosphate hydrolases"/>
    <property type="match status" value="1"/>
</dbReference>
<feature type="domain" description="TGS" evidence="5">
    <location>
        <begin position="284"/>
        <end position="367"/>
    </location>
</feature>
<dbReference type="CDD" id="cd04867">
    <property type="entry name" value="TGS_YchF_OLA1"/>
    <property type="match status" value="1"/>
</dbReference>
<dbReference type="NCBIfam" id="TIGR00092">
    <property type="entry name" value="redox-regulated ATPase YchF"/>
    <property type="match status" value="1"/>
</dbReference>
<dbReference type="Gene3D" id="3.40.50.300">
    <property type="entry name" value="P-loop containing nucleotide triphosphate hydrolases"/>
    <property type="match status" value="1"/>
</dbReference>
<dbReference type="FunFam" id="1.10.150.300:FF:000001">
    <property type="entry name" value="Ribosome-binding ATPase YchF"/>
    <property type="match status" value="1"/>
</dbReference>
<evidence type="ECO:0000256" key="3">
    <source>
        <dbReference type="ARBA" id="ARBA00022741"/>
    </source>
</evidence>
<dbReference type="InterPro" id="IPR004095">
    <property type="entry name" value="TGS"/>
</dbReference>
<dbReference type="PIRSF" id="PIRSF006641">
    <property type="entry name" value="CHP00092"/>
    <property type="match status" value="1"/>
</dbReference>
<organism evidence="6">
    <name type="scientific">hot springs metagenome</name>
    <dbReference type="NCBI Taxonomy" id="433727"/>
    <lineage>
        <taxon>unclassified sequences</taxon>
        <taxon>metagenomes</taxon>
        <taxon>ecological metagenomes</taxon>
    </lineage>
</organism>
<dbReference type="PRINTS" id="PR00326">
    <property type="entry name" value="GTP1OBG"/>
</dbReference>
<evidence type="ECO:0000259" key="5">
    <source>
        <dbReference type="PROSITE" id="PS51880"/>
    </source>
</evidence>
<dbReference type="HAMAP" id="MF_00944">
    <property type="entry name" value="YchF_OLA1_ATPase"/>
    <property type="match status" value="1"/>
</dbReference>
<dbReference type="InterPro" id="IPR027417">
    <property type="entry name" value="P-loop_NTPase"/>
</dbReference>
<dbReference type="FunFam" id="3.10.20.30:FF:000001">
    <property type="entry name" value="Ribosome-binding ATPase YchF"/>
    <property type="match status" value="1"/>
</dbReference>
<proteinExistence type="inferred from homology"/>
<keyword evidence="3" id="KW-0547">Nucleotide-binding</keyword>
<dbReference type="InterPro" id="IPR013029">
    <property type="entry name" value="YchF_C"/>
</dbReference>
<dbReference type="EMBL" id="BLAB01000001">
    <property type="protein sequence ID" value="GER94708.1"/>
    <property type="molecule type" value="Genomic_DNA"/>
</dbReference>
<dbReference type="Gene3D" id="1.10.150.300">
    <property type="entry name" value="TGS-like domain"/>
    <property type="match status" value="1"/>
</dbReference>
<dbReference type="GO" id="GO:0005525">
    <property type="term" value="F:GTP binding"/>
    <property type="evidence" value="ECO:0007669"/>
    <property type="project" value="InterPro"/>
</dbReference>
<dbReference type="SUPFAM" id="SSF81271">
    <property type="entry name" value="TGS-like"/>
    <property type="match status" value="1"/>
</dbReference>
<dbReference type="PROSITE" id="PS51880">
    <property type="entry name" value="TGS"/>
    <property type="match status" value="1"/>
</dbReference>
<dbReference type="PANTHER" id="PTHR23305:SF18">
    <property type="entry name" value="OBG-TYPE G DOMAIN-CONTAINING PROTEIN"/>
    <property type="match status" value="1"/>
</dbReference>
<reference evidence="6" key="1">
    <citation type="submission" date="2019-10" db="EMBL/GenBank/DDBJ databases">
        <title>Metagenomic sequencing of thiosulfate-disproportionating enrichment culture.</title>
        <authorList>
            <person name="Umezawa K."/>
            <person name="Kojima H."/>
            <person name="Fukui M."/>
        </authorList>
    </citation>
    <scope>NUCLEOTIDE SEQUENCE</scope>
    <source>
        <strain evidence="6">45J</strain>
    </source>
</reference>
<protein>
    <submittedName>
        <fullName evidence="6">Redox-regulated ATPase YchF</fullName>
    </submittedName>
</protein>
<dbReference type="GO" id="GO:0005524">
    <property type="term" value="F:ATP binding"/>
    <property type="evidence" value="ECO:0007669"/>
    <property type="project" value="UniProtKB-KW"/>
</dbReference>